<dbReference type="InterPro" id="IPR013525">
    <property type="entry name" value="ABC2_TM"/>
</dbReference>
<dbReference type="Pfam" id="PF23321">
    <property type="entry name" value="R1_ABCA1"/>
    <property type="match status" value="1"/>
</dbReference>
<dbReference type="InterPro" id="IPR003439">
    <property type="entry name" value="ABC_transporter-like_ATP-bd"/>
</dbReference>
<feature type="transmembrane region" description="Helical" evidence="7">
    <location>
        <begin position="385"/>
        <end position="407"/>
    </location>
</feature>
<dbReference type="GO" id="GO:0140359">
    <property type="term" value="F:ABC-type transporter activity"/>
    <property type="evidence" value="ECO:0007669"/>
    <property type="project" value="InterPro"/>
</dbReference>
<dbReference type="GO" id="GO:0016887">
    <property type="term" value="F:ATP hydrolysis activity"/>
    <property type="evidence" value="ECO:0007669"/>
    <property type="project" value="InterPro"/>
</dbReference>
<dbReference type="InterPro" id="IPR017871">
    <property type="entry name" value="ABC_transporter-like_CS"/>
</dbReference>
<keyword evidence="2 7" id="KW-0812">Transmembrane</keyword>
<proteinExistence type="predicted"/>
<keyword evidence="10" id="KW-1185">Reference proteome</keyword>
<sequence>MLDTSAVKWVQGVWMRQVQMMQEWMLSLLFLPLMFIVGHFMMYVPYPEVPHKHLGQLDDPAYNATGVTIAFTPVTAATRHIMNTVASKSVMAGIKLEALDTERALEEAGILNDEIIGVVFKNNFSYHLRFPAANVVFPNENLEFIDTCYNYSAHYCESPRYWYKGFLSLQSSIDAAIIEVVANHSVWEEMRTISGVRVKSRSVISSITLEYSYFMVTIVMCFSSFMYFLSVNVVREKKKLKVLMKLMGLHDMAFWLSWSLLYAIYVLVLSCLLAALVVNETFYTSSFSAVLLLMFLYGLACVHLVFMLCSLLRTSKLVGSLGLLITFLFGCLSLSVLIEKVPEPLKWFLSLFCPFAFNVGIAKIFSLERYGIGFSFSNIMEESYFLLSTYIMLTFDSVLYMLLAIYFDKVLQGLSFNIYEGQITALLGHSGAGKTTLLNVLSGLTSPSEGSATIYDYKLSEIGDREEIREMVGVCPQFNTQFEVLTVKENLQTFAEIKGIKSKEVEREVQNILELLDISSVQDTQAEKLSGGQKRKLSIGIAMLGNPQVLLLDEPTAGLDPLSRHHVWSLLKEQRAGRVILFSTQFMDEADILADRKAFISHGRLKCVGSSLFLKNKWGIGYHLRIHVSDSCDIENVTSLVKQYVPKVIFSGHSQYELRYKLPLENVNKFPDLFKGLDSCSDLGIINYGVSMTTLEDVFLRLEEAAVDPEDEHVPGEWAEGGARSPEETERGSLLLSDTGRVTVSSWALWRQQVSAMARVHFLKLRRSVKNLLSILLLYVVFLLPLTLQLVLMTVWESMNAWELCSSRYFLPLRTRAHTDTTNLLVLNSTGSGIEDFIRALESQDLAVEITSKENITEELKYNGAIKVTREGQLRVFILVSCSLKSYRFTIFCHMEAINCFPVLVNIISNALLRAFNSTAHIQVWNHPFLTVDNPRFWDYFVSFYLIYMLLLFPGFPPHFAMGYLQDYKITNAFGYGVSIVFFIYLISFFRKGWNCDFWSFILIAVCIVTFIISRFMDYVVDIEVSLYLLSLLIPTYPPLVVMLNSEQKSVIIVSNLYKEYKIKKAGSVFRKKKKVATKNISFCVKKGEVLGLVGPNGAGKSTVIKMIAGETELTAGQVLLRSRDAMPCWPQDHVRAYLGHCPQEDPLWPDLTVHEHLKVYAAVKGVCKEDMATAINRKMIRAALKSPETGAVLTTHYMEEAEAVCDRVAILVAGQLRCIGSIQYLKNKFGKGYLLEIKVKDPETTDLLHAEILRIFPSAARQERFPSLLVYKVPMEDALPLSQSFSKLEEAKQNFNLEEYSFSLNTLAQVFLELSREQEKENFDLTLDGPFEWKQLQQEDS</sequence>
<evidence type="ECO:0000313" key="9">
    <source>
        <dbReference type="EMBL" id="POI34576.1"/>
    </source>
</evidence>
<feature type="transmembrane region" description="Helical" evidence="7">
    <location>
        <begin position="973"/>
        <end position="991"/>
    </location>
</feature>
<feature type="transmembrane region" description="Helical" evidence="7">
    <location>
        <begin position="24"/>
        <end position="46"/>
    </location>
</feature>
<name>A0A2P4TE08_BAMTH</name>
<evidence type="ECO:0000256" key="4">
    <source>
        <dbReference type="ARBA" id="ARBA00022840"/>
    </source>
</evidence>
<keyword evidence="4" id="KW-0067">ATP-binding</keyword>
<dbReference type="InterPro" id="IPR056264">
    <property type="entry name" value="R2_ABCA1-4-like"/>
</dbReference>
<dbReference type="GO" id="GO:0005524">
    <property type="term" value="F:ATP binding"/>
    <property type="evidence" value="ECO:0007669"/>
    <property type="project" value="UniProtKB-KW"/>
</dbReference>
<evidence type="ECO:0000256" key="5">
    <source>
        <dbReference type="ARBA" id="ARBA00022989"/>
    </source>
</evidence>
<dbReference type="Proteomes" id="UP000237246">
    <property type="component" value="Unassembled WGS sequence"/>
</dbReference>
<dbReference type="GO" id="GO:0016020">
    <property type="term" value="C:membrane"/>
    <property type="evidence" value="ECO:0007669"/>
    <property type="project" value="UniProtKB-SubCell"/>
</dbReference>
<dbReference type="InterPro" id="IPR003593">
    <property type="entry name" value="AAA+_ATPase"/>
</dbReference>
<feature type="transmembrane region" description="Helical" evidence="7">
    <location>
        <begin position="998"/>
        <end position="1017"/>
    </location>
</feature>
<dbReference type="PANTHER" id="PTHR19229:SF274">
    <property type="entry name" value="ABC-TYPE ORGANIC ANION TRANSPORTER ABCA8"/>
    <property type="match status" value="1"/>
</dbReference>
<feature type="domain" description="ABC transporter" evidence="8">
    <location>
        <begin position="1052"/>
        <end position="1316"/>
    </location>
</feature>
<protein>
    <recommendedName>
        <fullName evidence="8">ABC transporter domain-containing protein</fullName>
    </recommendedName>
</protein>
<dbReference type="InterPro" id="IPR027417">
    <property type="entry name" value="P-loop_NTPase"/>
</dbReference>
<dbReference type="Pfam" id="PF00005">
    <property type="entry name" value="ABC_tran"/>
    <property type="match status" value="2"/>
</dbReference>
<evidence type="ECO:0000256" key="3">
    <source>
        <dbReference type="ARBA" id="ARBA00022741"/>
    </source>
</evidence>
<feature type="transmembrane region" description="Helical" evidence="7">
    <location>
        <begin position="937"/>
        <end position="953"/>
    </location>
</feature>
<feature type="domain" description="ABC transporter" evidence="8">
    <location>
        <begin position="393"/>
        <end position="627"/>
    </location>
</feature>
<feature type="transmembrane region" description="Helical" evidence="7">
    <location>
        <begin position="211"/>
        <end position="234"/>
    </location>
</feature>
<dbReference type="GO" id="GO:0005319">
    <property type="term" value="F:lipid transporter activity"/>
    <property type="evidence" value="ECO:0007669"/>
    <property type="project" value="TreeGrafter"/>
</dbReference>
<evidence type="ECO:0000256" key="2">
    <source>
        <dbReference type="ARBA" id="ARBA00022692"/>
    </source>
</evidence>
<dbReference type="SUPFAM" id="SSF52540">
    <property type="entry name" value="P-loop containing nucleoside triphosphate hydrolases"/>
    <property type="match status" value="2"/>
</dbReference>
<dbReference type="CDD" id="cd03263">
    <property type="entry name" value="ABC_subfamily_A"/>
    <property type="match status" value="1"/>
</dbReference>
<dbReference type="Gene3D" id="3.40.50.300">
    <property type="entry name" value="P-loop containing nucleotide triphosphate hydrolases"/>
    <property type="match status" value="3"/>
</dbReference>
<feature type="transmembrane region" description="Helical" evidence="7">
    <location>
        <begin position="318"/>
        <end position="338"/>
    </location>
</feature>
<dbReference type="PANTHER" id="PTHR19229">
    <property type="entry name" value="ATP-BINDING CASSETTE TRANSPORTER SUBFAMILY A ABCA"/>
    <property type="match status" value="1"/>
</dbReference>
<dbReference type="EMBL" id="PPHD01001568">
    <property type="protein sequence ID" value="POI34576.1"/>
    <property type="molecule type" value="Genomic_DNA"/>
</dbReference>
<evidence type="ECO:0000256" key="6">
    <source>
        <dbReference type="ARBA" id="ARBA00023136"/>
    </source>
</evidence>
<dbReference type="InterPro" id="IPR026082">
    <property type="entry name" value="ABCA"/>
</dbReference>
<dbReference type="PROSITE" id="PS00211">
    <property type="entry name" value="ABC_TRANSPORTER_1"/>
    <property type="match status" value="1"/>
</dbReference>
<keyword evidence="6 7" id="KW-0472">Membrane</keyword>
<evidence type="ECO:0000259" key="8">
    <source>
        <dbReference type="PROSITE" id="PS50893"/>
    </source>
</evidence>
<accession>A0A2P4TE08</accession>
<dbReference type="PROSITE" id="PS50893">
    <property type="entry name" value="ABC_TRANSPORTER_2"/>
    <property type="match status" value="2"/>
</dbReference>
<evidence type="ECO:0000256" key="7">
    <source>
        <dbReference type="SAM" id="Phobius"/>
    </source>
</evidence>
<feature type="transmembrane region" description="Helical" evidence="7">
    <location>
        <begin position="772"/>
        <end position="792"/>
    </location>
</feature>
<keyword evidence="5 7" id="KW-1133">Transmembrane helix</keyword>
<dbReference type="Pfam" id="PF12698">
    <property type="entry name" value="ABC2_membrane_3"/>
    <property type="match status" value="1"/>
</dbReference>
<feature type="transmembrane region" description="Helical" evidence="7">
    <location>
        <begin position="290"/>
        <end position="311"/>
    </location>
</feature>
<evidence type="ECO:0000256" key="1">
    <source>
        <dbReference type="ARBA" id="ARBA00004141"/>
    </source>
</evidence>
<feature type="transmembrane region" description="Helical" evidence="7">
    <location>
        <begin position="255"/>
        <end position="278"/>
    </location>
</feature>
<dbReference type="FunFam" id="3.40.50.300:FF:000436">
    <property type="entry name" value="ATP binding cassette subfamily A member 9"/>
    <property type="match status" value="1"/>
</dbReference>
<comment type="subcellular location">
    <subcellularLocation>
        <location evidence="1">Membrane</location>
        <topology evidence="1">Multi-pass membrane protein</topology>
    </subcellularLocation>
</comment>
<comment type="caution">
    <text evidence="9">The sequence shown here is derived from an EMBL/GenBank/DDBJ whole genome shotgun (WGS) entry which is preliminary data.</text>
</comment>
<feature type="transmembrane region" description="Helical" evidence="7">
    <location>
        <begin position="344"/>
        <end position="365"/>
    </location>
</feature>
<gene>
    <name evidence="9" type="ORF">CIB84_001673</name>
</gene>
<dbReference type="SMART" id="SM00382">
    <property type="entry name" value="AAA"/>
    <property type="match status" value="2"/>
</dbReference>
<organism evidence="9 10">
    <name type="scientific">Bambusicola thoracicus</name>
    <name type="common">Chinese bamboo-partridge</name>
    <name type="synonym">Perdix thoracica</name>
    <dbReference type="NCBI Taxonomy" id="9083"/>
    <lineage>
        <taxon>Eukaryota</taxon>
        <taxon>Metazoa</taxon>
        <taxon>Chordata</taxon>
        <taxon>Craniata</taxon>
        <taxon>Vertebrata</taxon>
        <taxon>Euteleostomi</taxon>
        <taxon>Archelosauria</taxon>
        <taxon>Archosauria</taxon>
        <taxon>Dinosauria</taxon>
        <taxon>Saurischia</taxon>
        <taxon>Theropoda</taxon>
        <taxon>Coelurosauria</taxon>
        <taxon>Aves</taxon>
        <taxon>Neognathae</taxon>
        <taxon>Galloanserae</taxon>
        <taxon>Galliformes</taxon>
        <taxon>Phasianidae</taxon>
        <taxon>Perdicinae</taxon>
        <taxon>Bambusicola</taxon>
    </lineage>
</organism>
<keyword evidence="3" id="KW-0547">Nucleotide-binding</keyword>
<dbReference type="OrthoDB" id="8061355at2759"/>
<reference evidence="9 10" key="1">
    <citation type="submission" date="2018-01" db="EMBL/GenBank/DDBJ databases">
        <title>Comparison of the Chinese Bamboo Partridge and Red Junglefowl genome sequences highlights the importance of demography in genome evolution.</title>
        <authorList>
            <person name="Tiley G.P."/>
            <person name="Kimball R.T."/>
            <person name="Braun E.L."/>
            <person name="Burleigh J.G."/>
        </authorList>
    </citation>
    <scope>NUCLEOTIDE SEQUENCE [LARGE SCALE GENOMIC DNA]</scope>
    <source>
        <strain evidence="9">RTK389</strain>
        <tissue evidence="9">Blood</tissue>
    </source>
</reference>
<evidence type="ECO:0000313" key="10">
    <source>
        <dbReference type="Proteomes" id="UP000237246"/>
    </source>
</evidence>